<organism evidence="14">
    <name type="scientific">Sinorhizobium medicae</name>
    <dbReference type="NCBI Taxonomy" id="110321"/>
    <lineage>
        <taxon>Bacteria</taxon>
        <taxon>Pseudomonadati</taxon>
        <taxon>Pseudomonadota</taxon>
        <taxon>Alphaproteobacteria</taxon>
        <taxon>Hyphomicrobiales</taxon>
        <taxon>Rhizobiaceae</taxon>
        <taxon>Sinorhizobium/Ensifer group</taxon>
        <taxon>Sinorhizobium</taxon>
    </lineage>
</organism>
<feature type="compositionally biased region" description="Basic and acidic residues" evidence="11">
    <location>
        <begin position="8"/>
        <end position="38"/>
    </location>
</feature>
<evidence type="ECO:0000313" key="14">
    <source>
        <dbReference type="EMBL" id="VTZ59798.1"/>
    </source>
</evidence>
<dbReference type="EMBL" id="NBUC01000006">
    <property type="protein sequence ID" value="PLU09729.1"/>
    <property type="molecule type" value="Genomic_DNA"/>
</dbReference>
<dbReference type="PANTHER" id="PTHR42711:SF5">
    <property type="entry name" value="ABC TRANSPORTER ATP-BINDING PROTEIN NATA"/>
    <property type="match status" value="1"/>
</dbReference>
<dbReference type="NCBIfam" id="TIGR01288">
    <property type="entry name" value="nodI"/>
    <property type="match status" value="1"/>
</dbReference>
<evidence type="ECO:0000256" key="3">
    <source>
        <dbReference type="ARBA" id="ARBA00022448"/>
    </source>
</evidence>
<keyword evidence="15" id="KW-1185">Reference proteome</keyword>
<dbReference type="InterPro" id="IPR005978">
    <property type="entry name" value="ABC_transptNodI"/>
</dbReference>
<keyword evidence="10" id="KW-0472">Membrane</keyword>
<dbReference type="InterPro" id="IPR003593">
    <property type="entry name" value="AAA+_ATPase"/>
</dbReference>
<keyword evidence="14" id="KW-0378">Hydrolase</keyword>
<evidence type="ECO:0000256" key="8">
    <source>
        <dbReference type="ARBA" id="ARBA00022840"/>
    </source>
</evidence>
<dbReference type="GO" id="GO:0005886">
    <property type="term" value="C:plasma membrane"/>
    <property type="evidence" value="ECO:0007669"/>
    <property type="project" value="UniProtKB-SubCell"/>
</dbReference>
<dbReference type="SUPFAM" id="SSF52540">
    <property type="entry name" value="P-loop containing nucleoside triphosphate hydrolases"/>
    <property type="match status" value="1"/>
</dbReference>
<keyword evidence="4" id="KW-0536">Nodulation</keyword>
<name>A0A508WQL1_9HYPH</name>
<dbReference type="EMBL" id="CABFNB010000031">
    <property type="protein sequence ID" value="VTZ59798.1"/>
    <property type="molecule type" value="Genomic_DNA"/>
</dbReference>
<dbReference type="Proteomes" id="UP001190825">
    <property type="component" value="Unassembled WGS sequence"/>
</dbReference>
<gene>
    <name evidence="14" type="primary">nodI</name>
    <name evidence="13" type="ORF">BMJ33_00655</name>
    <name evidence="14" type="ORF">EMEDMD4_1260006</name>
</gene>
<dbReference type="CDD" id="cd03230">
    <property type="entry name" value="ABC_DR_subfamily_A"/>
    <property type="match status" value="1"/>
</dbReference>
<evidence type="ECO:0000256" key="2">
    <source>
        <dbReference type="ARBA" id="ARBA00005417"/>
    </source>
</evidence>
<keyword evidence="6" id="KW-0997">Cell inner membrane</keyword>
<evidence type="ECO:0000313" key="15">
    <source>
        <dbReference type="Proteomes" id="UP001190825"/>
    </source>
</evidence>
<dbReference type="RefSeq" id="WP_018009931.1">
    <property type="nucleotide sequence ID" value="NZ_CABFNB010000031.1"/>
</dbReference>
<evidence type="ECO:0000256" key="5">
    <source>
        <dbReference type="ARBA" id="ARBA00022475"/>
    </source>
</evidence>
<dbReference type="Pfam" id="PF00005">
    <property type="entry name" value="ABC_tran"/>
    <property type="match status" value="1"/>
</dbReference>
<keyword evidence="3" id="KW-0813">Transport</keyword>
<dbReference type="PROSITE" id="PS00211">
    <property type="entry name" value="ABC_TRANSPORTER_1"/>
    <property type="match status" value="1"/>
</dbReference>
<dbReference type="PROSITE" id="PS50893">
    <property type="entry name" value="ABC_TRANSPORTER_2"/>
    <property type="match status" value="1"/>
</dbReference>
<dbReference type="SMART" id="SM00382">
    <property type="entry name" value="AAA"/>
    <property type="match status" value="1"/>
</dbReference>
<evidence type="ECO:0000256" key="6">
    <source>
        <dbReference type="ARBA" id="ARBA00022519"/>
    </source>
</evidence>
<evidence type="ECO:0000256" key="7">
    <source>
        <dbReference type="ARBA" id="ARBA00022741"/>
    </source>
</evidence>
<keyword evidence="8 14" id="KW-0067">ATP-binding</keyword>
<keyword evidence="9" id="KW-1278">Translocase</keyword>
<dbReference type="Proteomes" id="UP000507954">
    <property type="component" value="Unassembled WGS sequence"/>
</dbReference>
<protein>
    <submittedName>
        <fullName evidence="14">Nod factor export ATP-binding protein I</fullName>
        <ecNumber evidence="14">3.6.3.-</ecNumber>
    </submittedName>
    <submittedName>
        <fullName evidence="13">Nodulation factor ABC transporter ATP-binding protein NodI</fullName>
    </submittedName>
</protein>
<feature type="domain" description="ABC transporter" evidence="12">
    <location>
        <begin position="57"/>
        <end position="287"/>
    </location>
</feature>
<dbReference type="FunFam" id="3.40.50.300:FF:000589">
    <property type="entry name" value="ABC transporter, ATP-binding subunit"/>
    <property type="match status" value="1"/>
</dbReference>
<dbReference type="EC" id="3.6.3.-" evidence="14"/>
<dbReference type="Gene3D" id="3.40.50.300">
    <property type="entry name" value="P-loop containing nucleotide triphosphate hydrolases"/>
    <property type="match status" value="1"/>
</dbReference>
<keyword evidence="5" id="KW-1003">Cell membrane</keyword>
<keyword evidence="7" id="KW-0547">Nucleotide-binding</keyword>
<dbReference type="GO" id="GO:0022857">
    <property type="term" value="F:transmembrane transporter activity"/>
    <property type="evidence" value="ECO:0007669"/>
    <property type="project" value="InterPro"/>
</dbReference>
<evidence type="ECO:0000313" key="13">
    <source>
        <dbReference type="EMBL" id="PLU09729.1"/>
    </source>
</evidence>
<comment type="subcellular location">
    <subcellularLocation>
        <location evidence="1">Cell membrane</location>
    </subcellularLocation>
</comment>
<dbReference type="InterPro" id="IPR003439">
    <property type="entry name" value="ABC_transporter-like_ATP-bd"/>
</dbReference>
<evidence type="ECO:0000256" key="1">
    <source>
        <dbReference type="ARBA" id="ARBA00004236"/>
    </source>
</evidence>
<reference evidence="13 15" key="2">
    <citation type="journal article" date="2018" name="FEMS Microbiol. Ecol.">
        <title>Co-invading symbiotic mutualists of Medicago polymorpha retain high ancestral diversity and contain diverse accessory genomes.</title>
        <authorList>
            <person name="Porter S.S."/>
            <person name="Faber-Hammond J.J."/>
            <person name="Friesen M.L."/>
        </authorList>
    </citation>
    <scope>NUCLEOTIDE SEQUENCE [LARGE SCALE GENOMIC DNA]</scope>
    <source>
        <strain evidence="13 15">Str16</strain>
    </source>
</reference>
<dbReference type="InterPro" id="IPR027417">
    <property type="entry name" value="P-loop_NTPase"/>
</dbReference>
<evidence type="ECO:0000256" key="11">
    <source>
        <dbReference type="SAM" id="MobiDB-lite"/>
    </source>
</evidence>
<proteinExistence type="inferred from homology"/>
<evidence type="ECO:0000256" key="4">
    <source>
        <dbReference type="ARBA" id="ARBA00022458"/>
    </source>
</evidence>
<reference evidence="14" key="3">
    <citation type="submission" date="2019-06" db="EMBL/GenBank/DDBJ databases">
        <authorList>
            <person name="Le Quere A."/>
            <person name="Colella S."/>
        </authorList>
    </citation>
    <scope>NUCLEOTIDE SEQUENCE</scope>
    <source>
        <strain evidence="14">EmedicaeMD41</strain>
    </source>
</reference>
<dbReference type="InterPro" id="IPR017871">
    <property type="entry name" value="ABC_transporter-like_CS"/>
</dbReference>
<evidence type="ECO:0000256" key="9">
    <source>
        <dbReference type="ARBA" id="ARBA00022967"/>
    </source>
</evidence>
<reference evidence="13" key="1">
    <citation type="submission" date="2017-04" db="EMBL/GenBank/DDBJ databases">
        <authorList>
            <person name="Porter S."/>
            <person name="Friesen M.L."/>
            <person name="Faber-Hammond J."/>
        </authorList>
    </citation>
    <scope>NUCLEOTIDE SEQUENCE</scope>
    <source>
        <strain evidence="13">Str16</strain>
    </source>
</reference>
<feature type="region of interest" description="Disordered" evidence="11">
    <location>
        <begin position="1"/>
        <end position="40"/>
    </location>
</feature>
<evidence type="ECO:0000256" key="10">
    <source>
        <dbReference type="ARBA" id="ARBA00023136"/>
    </source>
</evidence>
<accession>A0A508WQL1</accession>
<dbReference type="InterPro" id="IPR050763">
    <property type="entry name" value="ABC_transporter_ATP-binding"/>
</dbReference>
<dbReference type="PANTHER" id="PTHR42711">
    <property type="entry name" value="ABC TRANSPORTER ATP-BINDING PROTEIN"/>
    <property type="match status" value="1"/>
</dbReference>
<sequence length="355" mass="39286">MTGNGRVLRQEAENQLSDREMAQEAPRRLEPSPFEWKDQTGPAVKTAIPGAIPTVAIDVASVTKSYGDKPVINGLSFTVAAGECFGLLGPNGAGKSTITRMILGMTTPGTGEITVLGVPVPSRARLARMRIGVVPQFDNLDLEFTVRENLLVFGRYFRMSTREIEAVIPSLLEFARLENKADARVSDLSGGMKRRLTLARALINDPQLLILDEPTTGLDPHARHLIWERLRSLLARGKTILLTTHIMEEAERLCDRLCVLEAGRKIAEGRPHMLIDEKIGCQVIEIYGGDPHELSALVSPHARHIEVSGETVFCYAFDPEQVRVQLDGRAGVRFLQRPPNLEDVFLRLTGRELKD</sequence>
<comment type="similarity">
    <text evidence="2">Belongs to the ABC transporter superfamily.</text>
</comment>
<dbReference type="GO" id="GO:0016887">
    <property type="term" value="F:ATP hydrolysis activity"/>
    <property type="evidence" value="ECO:0007669"/>
    <property type="project" value="InterPro"/>
</dbReference>
<evidence type="ECO:0000259" key="12">
    <source>
        <dbReference type="PROSITE" id="PS50893"/>
    </source>
</evidence>
<dbReference type="AlphaFoldDB" id="A0A508WQL1"/>
<dbReference type="NCBIfam" id="NF010059">
    <property type="entry name" value="PRK13536.1"/>
    <property type="match status" value="1"/>
</dbReference>
<dbReference type="GO" id="GO:0005524">
    <property type="term" value="F:ATP binding"/>
    <property type="evidence" value="ECO:0007669"/>
    <property type="project" value="UniProtKB-KW"/>
</dbReference>